<organism evidence="1 2">
    <name type="scientific">candidate division WWE3 bacterium RIFOXYD1_FULL_39_9</name>
    <dbReference type="NCBI Taxonomy" id="1802649"/>
    <lineage>
        <taxon>Bacteria</taxon>
        <taxon>Katanobacteria</taxon>
    </lineage>
</organism>
<dbReference type="AlphaFoldDB" id="A0A1F4X6L5"/>
<evidence type="ECO:0000313" key="2">
    <source>
        <dbReference type="Proteomes" id="UP000176815"/>
    </source>
</evidence>
<protein>
    <submittedName>
        <fullName evidence="1">Uncharacterized protein</fullName>
    </submittedName>
</protein>
<dbReference type="Proteomes" id="UP000176815">
    <property type="component" value="Unassembled WGS sequence"/>
</dbReference>
<proteinExistence type="predicted"/>
<evidence type="ECO:0000313" key="1">
    <source>
        <dbReference type="EMBL" id="OGC77191.1"/>
    </source>
</evidence>
<gene>
    <name evidence="1" type="ORF">A2619_01140</name>
</gene>
<name>A0A1F4X6L5_UNCKA</name>
<reference evidence="1 2" key="1">
    <citation type="journal article" date="2016" name="Nat. Commun.">
        <title>Thousands of microbial genomes shed light on interconnected biogeochemical processes in an aquifer system.</title>
        <authorList>
            <person name="Anantharaman K."/>
            <person name="Brown C.T."/>
            <person name="Hug L.A."/>
            <person name="Sharon I."/>
            <person name="Castelle C.J."/>
            <person name="Probst A.J."/>
            <person name="Thomas B.C."/>
            <person name="Singh A."/>
            <person name="Wilkins M.J."/>
            <person name="Karaoz U."/>
            <person name="Brodie E.L."/>
            <person name="Williams K.H."/>
            <person name="Hubbard S.S."/>
            <person name="Banfield J.F."/>
        </authorList>
    </citation>
    <scope>NUCLEOTIDE SEQUENCE [LARGE SCALE GENOMIC DNA]</scope>
</reference>
<sequence>MKKVYIIQHYGYGMSAYSKADIALTRMHSITGKKFTKRDLKHVEAGGEIDMLEKHEARLIPLDIED</sequence>
<dbReference type="EMBL" id="MEWG01000025">
    <property type="protein sequence ID" value="OGC77191.1"/>
    <property type="molecule type" value="Genomic_DNA"/>
</dbReference>
<accession>A0A1F4X6L5</accession>
<comment type="caution">
    <text evidence="1">The sequence shown here is derived from an EMBL/GenBank/DDBJ whole genome shotgun (WGS) entry which is preliminary data.</text>
</comment>